<evidence type="ECO:0000313" key="1">
    <source>
        <dbReference type="EMBL" id="AXA34195.1"/>
    </source>
</evidence>
<dbReference type="OrthoDB" id="9787807at2"/>
<evidence type="ECO:0008006" key="5">
    <source>
        <dbReference type="Google" id="ProtNLM"/>
    </source>
</evidence>
<reference evidence="1 3" key="1">
    <citation type="submission" date="2017-06" db="EMBL/GenBank/DDBJ databases">
        <title>Complete genome of Francisella adeliensis.</title>
        <authorList>
            <person name="Vallesi A."/>
            <person name="Sjodin A."/>
        </authorList>
    </citation>
    <scope>NUCLEOTIDE SEQUENCE [LARGE SCALE GENOMIC DNA]</scope>
    <source>
        <strain evidence="1 3">FDC440</strain>
    </source>
</reference>
<dbReference type="EMBL" id="CP043424">
    <property type="protein sequence ID" value="QIW12439.1"/>
    <property type="molecule type" value="Genomic_DNA"/>
</dbReference>
<accession>A0A2Z4Y0Q9</accession>
<keyword evidence="4" id="KW-1185">Reference proteome</keyword>
<name>A0A2Z4Y0Q9_9GAMM</name>
<sequence length="100" mass="11886">MLPNLSSFVDKSFDIVLCSHFLFLYSKHLDLDFHIKSILEMCRLAKSEVRIFPILDLESNRSKHLNKVLEVLDKNNYKYNIEKSSYEFQRNANQMLRIST</sequence>
<dbReference type="EMBL" id="CP021781">
    <property type="protein sequence ID" value="AXA34195.1"/>
    <property type="molecule type" value="Genomic_DNA"/>
</dbReference>
<dbReference type="Proteomes" id="UP000681131">
    <property type="component" value="Chromosome"/>
</dbReference>
<protein>
    <recommendedName>
        <fullName evidence="5">Methyltransferase type 11 domain-containing protein</fullName>
    </recommendedName>
</protein>
<evidence type="ECO:0000313" key="3">
    <source>
        <dbReference type="Proteomes" id="UP000251120"/>
    </source>
</evidence>
<organism evidence="1 3">
    <name type="scientific">Francisella adeliensis</name>
    <dbReference type="NCBI Taxonomy" id="2007306"/>
    <lineage>
        <taxon>Bacteria</taxon>
        <taxon>Pseudomonadati</taxon>
        <taxon>Pseudomonadota</taxon>
        <taxon>Gammaproteobacteria</taxon>
        <taxon>Thiotrichales</taxon>
        <taxon>Francisellaceae</taxon>
        <taxon>Francisella</taxon>
    </lineage>
</organism>
<evidence type="ECO:0000313" key="4">
    <source>
        <dbReference type="Proteomes" id="UP000681131"/>
    </source>
</evidence>
<dbReference type="KEGG" id="fad:CDH04_07165"/>
<gene>
    <name evidence="1" type="ORF">CDH04_07165</name>
    <name evidence="2" type="ORF">FZC43_07170</name>
</gene>
<proteinExistence type="predicted"/>
<dbReference type="RefSeq" id="WP_112870373.1">
    <property type="nucleotide sequence ID" value="NZ_CP021781.1"/>
</dbReference>
<dbReference type="Proteomes" id="UP000251120">
    <property type="component" value="Chromosome"/>
</dbReference>
<reference evidence="2 4" key="2">
    <citation type="submission" date="2019-08" db="EMBL/GenBank/DDBJ databases">
        <title>Complete genome sequences of Francisella adeliensis (FSC1325 and FSC1326).</title>
        <authorList>
            <person name="Ohrman C."/>
            <person name="Uneklint I."/>
            <person name="Vallesi A."/>
            <person name="Karlsson L."/>
            <person name="Sjodin A."/>
        </authorList>
    </citation>
    <scope>NUCLEOTIDE SEQUENCE [LARGE SCALE GENOMIC DNA]</scope>
    <source>
        <strain evidence="2 4">FSC1325</strain>
    </source>
</reference>
<evidence type="ECO:0000313" key="2">
    <source>
        <dbReference type="EMBL" id="QIW12439.1"/>
    </source>
</evidence>
<dbReference type="AlphaFoldDB" id="A0A2Z4Y0Q9"/>